<feature type="chain" id="PRO_5046040372" evidence="4">
    <location>
        <begin position="26"/>
        <end position="3867"/>
    </location>
</feature>
<sequence length="3867" mass="414553">MQKGIKKLLSVLIVFGMVVSTFTSSVTPTYGEDIIEQPTTETTAETPTTEEANQTTESNVPQKTETSPSEQSTTESQATTEVETTPQEEPTTQTASNEEDTNTTSNEEEKVSYPAQNFSKSAGKVTVHVSAVEGIFPEGTTMTITPVSSKTATQIAKQTITGNEKVEDAIGVDITFYDSSGKEIEPKDGQGVQVQMQLNESLKGKDFTVVHQEDNGTVQTVSQNASAQGATFNANAFSIYVITGIGTEDEDPAVATYQFHDANGDVYATQKVKNGETLTAPESPEKEGNIFKGWATSQGSSEANFDITKAITVEKTSTVDLYPVFSQKLYVFFTDKTGRVFNTKEGAPGEVITTSDVSVPLGSEESVTGWYTDKELTNAVNEVTLSDHNVTLYPKIEKGHYLYFSTGDNASYIEPEFVAAGKQTQKPNNPTRPGYMFKGWSTTEGGSVNYHFGQTLSDNQTIYAVWSANTDTSYTVIYWKQSINDSKDATDSTKTYDYEDSEIRTGQTGDVVSPSNSDRNKNYTGFRYNASKSTSVSINGDGTTVLNVYYDRVSMTIHFQEWSRGTTLYTYTGLYGQTLKQNGYSWPSPGNGKCWQESDNTILTFLDAFIFDNNEYSTDGNGNQTLTLTKNNYSAVRTIRHYKQNLDGSYSTTPTNSTQAGNGTFNFTNKYTGFTVSQYRLGSSGSWTNTSAGQSVSGSREDLYVRYTRNSYELAFYNYNGVSREESVLYEQSLNSFANYTPARPSGIPDSFTFQGWYKDPETTQKFDFNTVMPAAGLTLYAKWAAPTYTATIHTTISGDGMTIPIDVQYGEKINPSLLPTVKDAYGNILSEGSGTIITIPENTEWIGWATKDGNNYTTFNLDTQLYNDIVLYPHYLSTQKYTITYDANGGGGSVTDPKQYVNGTYADIQSAKGLRAPNKKSFLYWSTDKDGTDTSYYPGDKIEVTGNMTLYAIYGDPAKTTSLTYHSNYPDGVELTKKQTINNSDELENNVSFKAYTHTEAGFAVPNGYYFDGWKDSSGKSIQAGETILVDNTSDNDLYAQWKKKKSLVIQVTGNETSHVYDGKSHSASGYTLSYTVDGKTASNLPSGLTLDESAAQAKAATGKKAGTYAIGLTAGDFEVTGNDLNQYSISIQVSDGHLLVTKRQVTLTSESATKKYDGKALTKPNVTLSGAGFVDGEVSNIKATGSITKVGSTKNTITYTENSGFDKENYTIQIKEGTLTIITNEDEINIRANHASKVYDGTPLNDKGFSVTGLPDGYTAEVTTSGSITDVGQTNNVIQTVVIKDSDGKDVTDQFSNIIRKNGVLSVTKRQVTLTSESASKVYDGKALTKPDVTVGGDGFVDGEVTDIKATGSITEVGGVTNTITYTTQGGFKETNYDITKTEGTLVITHNANEIIVRAKDATKLYDGKALRADAEVLGLPDGYTADVETSGSITDVGVTVNRVTSVSIKNADGKDVTNQFSNIVRVNGTLTVNKRSVVLSSRSATKTYDGTALTSPTVTISGDGFVDGEVSNIRATGSITKVGSTPNTIAYDTSSKFDEDNYDIVKNEGTLTIIHNKDEIVVTAHNASKTYDGSALTNNTYDIVGLPDGYTAEVHVQGSVTDVGKADNVIQSVVIKKGDEDVTDQFENITRINGTLTVTKRTVHLTSQSLSKEYDGTPLSAPTVSVSGDGFVDGEVSDIKAIGTITEVGGVPNTISYTENAAFNANNYEITKTEGTLSITQNSTRILVKANDAKKKYDGTALKESSATVTGLPDGFVAEVTTEGSITNAGATDNLVASVVIKKDNKDVTNQFSNIIQVAGLLTVSKRTVTLTSESASKVYDGKALTKPNVTVSGDGFVDGEVSNIHATGSITNVGGVTNFITYTEMDSFQSGNYEIIKSEGILTVTQNQDVITVRARNASKKYDGSALTENNADVFGLPDGYTAEVVTSGSITDVGNTNNVVTNVILRNADGNDVTNQFANIIKINGTLTVYKRTVILSSESATKPYNGKSLRAPDVTVTGDGFVDGQVSNIHATGKITEVGSVPNPIEYTTHSGFKESNYEIIKNEGELVITQNTDAILVKANDATKTYDGRALTEKNAEVTGLLDGFSAEVTTEGSITNAGTTDNTVKSVVIKYGDKDVTDQFANIVKVNGTLTVNKRYVNLASNSASKAYDGKALTDAEVTISGDGFVDGEVSDIKAIGTITKVGSVTNTISYTTQPKFKADNYDIFKNEGTLTITRNSDEIVVAAHNGTKLYDGIPLTQSDYDITGLGSNYTAEVKITGSITDVGEVANVVESVIIRDIAGNDVTDQFEHIQRINGVLKVNKRTVNLMSESASKEYDGTPLTAPNVAVKGDGFVIGEVSDIQAVGTITNVGSVKNDITYTKNSSFKADNYDITEYDGTLTITSSTKAIYVKANDAQKTYDGTALEEKNATVTGLPAGFTAEVTTSGSITDAGVANNDVTSVKILKDGNDVTNQFVNIITEDGTLTVNKRVVNLKSDSKAKKYDGMPLTAPTVTVSGDGFVSAEAPTVEATGTITDVGSTINTIKLTYTPGSGFKQDNYEINLDEGTLAITSNEDEIVIAAHNATKVYDGTPLTQSGYDYVGLPTGFTMEVTTSGSITNVGTAENVIAKVVIRNSDGKDVTNQFAHITKVSGTLTVTKRSVNLSSSSASKEYDGTPLTASTVTVSGDGFVDGEVSNLEAIGSITKVGSTPNAIEYTAHAGFNAGNYEIVKNEGTLKITPNTQSITVKAGNATREYNGVALVYDRYSVTGLPEGFTIETSVSGQQTNVGSTDNVVGDVVIKKGDEDVTNQFAQIKKVNGKLTVTKRVVNLSSSSASKEYDGQALTAPTVAITGDGFLDTEVSNVRATGTITKVGTEKNTIAYDTNTRFNETNYEINKTEGTLEIVPNTDVITVKAKSMEKMYDGTTLSDVGADVSGLPEGFSADVQTSGSIKNVGTKENKITSVKIMKDNEDVTSQFANIVQIDGTLTINPRTVHLRSESADKIYDGTPLVASKVTITGDGFVEGEVSDIEATGFIKKVGSVKNAITYKTNATFNEVNYVITKDEGTLTITQSELEIVVNARSVTKRYDGTPLTESNADVLGLPKGYTAEVKTKGTITDVGTVDNIVESVVIKDADQDDVTDQFKSIQKNPGTLTIIKRKVNVVSASGTKEYDGTPLTAPSVRVSGDGFVDGEISDLKATGTITKVGTVKNTIAYTENKETFKASNYAITYTEGQLTITPNTKMIHVQAKDAEKTYDGTSLNEDGYVVTGLPEGFSATATTTGEITDAGKASNLVSSVKILKGDEDVTDQFANIHKVDGTLTVNKRKVNLQSASASKVYDGKALTSPAVTVSGDTFVDGEVTELKANGSQLYVGESKNEISYKKGKNFKGDNYIVTLEEGTLTVTDENVPTDLVVTKKHDSKTYQTGDTIHFTIEVTNIYDKPQTITIVEQDDVQITGENVFTNVAPGETVTTTATHVVSDEDVNAKEYTNIVTAKFEDGKDYEGQDKEDQFGRLEISKTVTSTPKEGNLYKNGETISYRITVKNTGNTVAKNVQVRDDLTGLKETLNELAAGEEKSFDTTYVVTDQDAKAGKVSNVATVSADDLDPVEDKVDTPVETSNPSLLVEKTSDKDSPAKLGETIHYTVKVTNTGNVTIKNVTVDDELTDDHWDVGTLKPGESQSFDTQYKVTEADVAKGEVVNVATADGEDSTGDKPDVTPGEVTNETEKSQPHLTLTKTTTSTPQNKDGYTKGETITYRIKAENDGNVELRDIKVEDPLTKDTWSIESLQPGESKTWTTSYIVTEADQVKGSVVNDVTASAKTSTGDDPVIVPGHTSDKILTPKKVNKENTNTGVESFGGTYAAAMLAAAGLLLSLKRRRKDDE</sequence>
<dbReference type="InterPro" id="IPR055354">
    <property type="entry name" value="DUF7507"/>
</dbReference>
<evidence type="ECO:0000256" key="1">
    <source>
        <dbReference type="ARBA" id="ARBA00004196"/>
    </source>
</evidence>
<accession>A0ABU4WJP9</accession>
<keyword evidence="7" id="KW-1185">Reference proteome</keyword>
<gene>
    <name evidence="6" type="ORF">MOZ64_02825</name>
</gene>
<feature type="compositionally biased region" description="Polar residues" evidence="2">
    <location>
        <begin position="504"/>
        <end position="517"/>
    </location>
</feature>
<reference evidence="6 7" key="1">
    <citation type="submission" date="2022-03" db="EMBL/GenBank/DDBJ databases">
        <title>Novel taxa within the pig intestine.</title>
        <authorList>
            <person name="Wylensek D."/>
            <person name="Bishof K."/>
            <person name="Afrizal A."/>
            <person name="Clavel T."/>
        </authorList>
    </citation>
    <scope>NUCLEOTIDE SEQUENCE [LARGE SCALE GENOMIC DNA]</scope>
    <source>
        <strain evidence="6 7">Cla-KB-P134</strain>
    </source>
</reference>
<dbReference type="NCBIfam" id="TIGR01451">
    <property type="entry name" value="B_ant_repeat"/>
    <property type="match status" value="3"/>
</dbReference>
<dbReference type="Gene3D" id="2.60.40.10">
    <property type="entry name" value="Immunoglobulins"/>
    <property type="match status" value="2"/>
</dbReference>
<feature type="signal peptide" evidence="4">
    <location>
        <begin position="1"/>
        <end position="25"/>
    </location>
</feature>
<feature type="transmembrane region" description="Helical" evidence="3">
    <location>
        <begin position="3840"/>
        <end position="3859"/>
    </location>
</feature>
<evidence type="ECO:0000313" key="7">
    <source>
        <dbReference type="Proteomes" id="UP001285244"/>
    </source>
</evidence>
<evidence type="ECO:0000256" key="3">
    <source>
        <dbReference type="SAM" id="Phobius"/>
    </source>
</evidence>
<feature type="compositionally biased region" description="Low complexity" evidence="2">
    <location>
        <begin position="3717"/>
        <end position="3726"/>
    </location>
</feature>
<proteinExistence type="predicted"/>
<dbReference type="InterPro" id="IPR013783">
    <property type="entry name" value="Ig-like_fold"/>
</dbReference>
<feature type="region of interest" description="Disordered" evidence="2">
    <location>
        <begin position="498"/>
        <end position="518"/>
    </location>
</feature>
<evidence type="ECO:0000256" key="2">
    <source>
        <dbReference type="SAM" id="MobiDB-lite"/>
    </source>
</evidence>
<name>A0ABU4WJP9_9FIRM</name>
<comment type="subcellular location">
    <subcellularLocation>
        <location evidence="1">Cell envelope</location>
    </subcellularLocation>
</comment>
<dbReference type="InterPro" id="IPR042229">
    <property type="entry name" value="Listeria/Bacterioides_rpt_sf"/>
</dbReference>
<feature type="domain" description="DUF7507" evidence="5">
    <location>
        <begin position="3714"/>
        <end position="3810"/>
    </location>
</feature>
<protein>
    <submittedName>
        <fullName evidence="6">InlB B-repeat-containing protein</fullName>
    </submittedName>
</protein>
<feature type="region of interest" description="Disordered" evidence="2">
    <location>
        <begin position="32"/>
        <end position="117"/>
    </location>
</feature>
<dbReference type="Pfam" id="PF09479">
    <property type="entry name" value="Flg_new"/>
    <property type="match status" value="4"/>
</dbReference>
<dbReference type="EMBL" id="JALBUS010000003">
    <property type="protein sequence ID" value="MDX8416780.1"/>
    <property type="molecule type" value="Genomic_DNA"/>
</dbReference>
<evidence type="ECO:0000256" key="4">
    <source>
        <dbReference type="SAM" id="SignalP"/>
    </source>
</evidence>
<keyword evidence="3" id="KW-1133">Transmembrane helix</keyword>
<dbReference type="NCBIfam" id="TIGR02543">
    <property type="entry name" value="List_Bact_rpt"/>
    <property type="match status" value="2"/>
</dbReference>
<dbReference type="Gene3D" id="2.60.40.4270">
    <property type="entry name" value="Listeria-Bacteroides repeat domain"/>
    <property type="match status" value="4"/>
</dbReference>
<dbReference type="Pfam" id="PF24346">
    <property type="entry name" value="DUF7507"/>
    <property type="match status" value="3"/>
</dbReference>
<feature type="domain" description="DUF7507" evidence="5">
    <location>
        <begin position="3605"/>
        <end position="3698"/>
    </location>
</feature>
<feature type="region of interest" description="Disordered" evidence="2">
    <location>
        <begin position="3688"/>
        <end position="3734"/>
    </location>
</feature>
<feature type="compositionally biased region" description="Low complexity" evidence="2">
    <location>
        <begin position="36"/>
        <end position="57"/>
    </location>
</feature>
<dbReference type="InterPro" id="IPR047589">
    <property type="entry name" value="DUF11_rpt"/>
</dbReference>
<feature type="domain" description="DUF7507" evidence="5">
    <location>
        <begin position="3500"/>
        <end position="3590"/>
    </location>
</feature>
<dbReference type="InterPro" id="IPR013378">
    <property type="entry name" value="InlB-like_B-rpt"/>
</dbReference>
<comment type="caution">
    <text evidence="6">The sequence shown here is derived from an EMBL/GenBank/DDBJ whole genome shotgun (WGS) entry which is preliminary data.</text>
</comment>
<organism evidence="6 7">
    <name type="scientific">Absicoccus intestinalis</name>
    <dbReference type="NCBI Taxonomy" id="2926319"/>
    <lineage>
        <taxon>Bacteria</taxon>
        <taxon>Bacillati</taxon>
        <taxon>Bacillota</taxon>
        <taxon>Erysipelotrichia</taxon>
        <taxon>Erysipelotrichales</taxon>
        <taxon>Erysipelotrichaceae</taxon>
        <taxon>Absicoccus</taxon>
    </lineage>
</organism>
<keyword evidence="3" id="KW-0812">Transmembrane</keyword>
<keyword evidence="4" id="KW-0732">Signal</keyword>
<dbReference type="RefSeq" id="WP_320325098.1">
    <property type="nucleotide sequence ID" value="NZ_JALBUS010000003.1"/>
</dbReference>
<dbReference type="Proteomes" id="UP001285244">
    <property type="component" value="Unassembled WGS sequence"/>
</dbReference>
<feature type="compositionally biased region" description="Low complexity" evidence="2">
    <location>
        <begin position="64"/>
        <end position="96"/>
    </location>
</feature>
<evidence type="ECO:0000259" key="5">
    <source>
        <dbReference type="Pfam" id="PF24346"/>
    </source>
</evidence>
<evidence type="ECO:0000313" key="6">
    <source>
        <dbReference type="EMBL" id="MDX8416780.1"/>
    </source>
</evidence>
<keyword evidence="3" id="KW-0472">Membrane</keyword>